<name>A0A0R3U5V1_MESCO</name>
<proteinExistence type="predicted"/>
<dbReference type="AlphaFoldDB" id="A0A0R3U5V1"/>
<feature type="compositionally biased region" description="Gly residues" evidence="1">
    <location>
        <begin position="56"/>
        <end position="69"/>
    </location>
</feature>
<dbReference type="OrthoDB" id="6263085at2759"/>
<evidence type="ECO:0000256" key="1">
    <source>
        <dbReference type="SAM" id="MobiDB-lite"/>
    </source>
</evidence>
<dbReference type="EMBL" id="UXSR01000320">
    <property type="protein sequence ID" value="VDD76113.1"/>
    <property type="molecule type" value="Genomic_DNA"/>
</dbReference>
<reference evidence="4" key="1">
    <citation type="submission" date="2017-02" db="UniProtKB">
        <authorList>
            <consortium name="WormBaseParasite"/>
        </authorList>
    </citation>
    <scope>IDENTIFICATION</scope>
</reference>
<keyword evidence="3" id="KW-1185">Reference proteome</keyword>
<evidence type="ECO:0000313" key="3">
    <source>
        <dbReference type="Proteomes" id="UP000267029"/>
    </source>
</evidence>
<feature type="region of interest" description="Disordered" evidence="1">
    <location>
        <begin position="32"/>
        <end position="69"/>
    </location>
</feature>
<protein>
    <submittedName>
        <fullName evidence="4">Transposase</fullName>
    </submittedName>
</protein>
<gene>
    <name evidence="2" type="ORF">MCOS_LOCUS2116</name>
</gene>
<sequence>MQCVERWVNSIPPDAPTYVQNSLTQLEILSDPKSFPDELPVSEDTPTCGDTSIPGTSGGSGGGGPTHQT</sequence>
<accession>A0A0R3U5V1</accession>
<dbReference type="WBParaSite" id="MCOS_0000211501-mRNA-1">
    <property type="protein sequence ID" value="MCOS_0000211501-mRNA-1"/>
    <property type="gene ID" value="MCOS_0000211501"/>
</dbReference>
<evidence type="ECO:0000313" key="4">
    <source>
        <dbReference type="WBParaSite" id="MCOS_0000211501-mRNA-1"/>
    </source>
</evidence>
<dbReference type="Proteomes" id="UP000267029">
    <property type="component" value="Unassembled WGS sequence"/>
</dbReference>
<reference evidence="2 3" key="2">
    <citation type="submission" date="2018-10" db="EMBL/GenBank/DDBJ databases">
        <authorList>
            <consortium name="Pathogen Informatics"/>
        </authorList>
    </citation>
    <scope>NUCLEOTIDE SEQUENCE [LARGE SCALE GENOMIC DNA]</scope>
</reference>
<organism evidence="4">
    <name type="scientific">Mesocestoides corti</name>
    <name type="common">Flatworm</name>
    <dbReference type="NCBI Taxonomy" id="53468"/>
    <lineage>
        <taxon>Eukaryota</taxon>
        <taxon>Metazoa</taxon>
        <taxon>Spiralia</taxon>
        <taxon>Lophotrochozoa</taxon>
        <taxon>Platyhelminthes</taxon>
        <taxon>Cestoda</taxon>
        <taxon>Eucestoda</taxon>
        <taxon>Cyclophyllidea</taxon>
        <taxon>Mesocestoididae</taxon>
        <taxon>Mesocestoides</taxon>
    </lineage>
</organism>
<evidence type="ECO:0000313" key="2">
    <source>
        <dbReference type="EMBL" id="VDD76113.1"/>
    </source>
</evidence>